<proteinExistence type="inferred from homology"/>
<keyword evidence="3 6" id="KW-0479">Metal-binding</keyword>
<evidence type="ECO:0008006" key="10">
    <source>
        <dbReference type="Google" id="ProtNLM"/>
    </source>
</evidence>
<keyword evidence="5 6" id="KW-0408">Iron</keyword>
<evidence type="ECO:0000256" key="5">
    <source>
        <dbReference type="ARBA" id="ARBA00023004"/>
    </source>
</evidence>
<sequence>MSSGSDSPPVLYVLLALATAVYVVSWARPSKHSVGPITTSDSAEGSPLTSDVQLPDIPAIGPSAPLLSYYGVFKCLSNCREMLQEGYDRYKGSVFKIPLPFHWHVIVSGPKLIEELRKAEEDELSFGEAVAATLQIDHTLGPEIHHNSYHIPIIRSQLTRNIGAVFSAVKDELSLAFNEIIPPSQEWTKVTALPTIMKVVSRTSNRVFVGLPTCQDPDYCALNVQFAIDVVKGAIALNMFPKILRPLVKNFVTNVPATVARCVKHLEPVIKERYRQLEEHGESWEDKPNDMLMWLMEEATGREKDVKALVMRILTVNFAAIHTSSMSFAHALYRLAANPEYLAPMRDEVESIVKSEGWTKAAMQKMRKVDSFLRECQRYYGLGPTSMTRLALQDFQFSDGTRIPQGTFVSIAAEATHRDDNVYDEANQFNPWRFANLREEEGEGLKHQMVSTSPQYTPFGHGKHACPGRFFAANELKAMMAHLVLTYDVKMEEEGVIPQSLRFFFNTTPNPKAEVLFRRRQMP</sequence>
<feature type="binding site" description="axial binding residue" evidence="6">
    <location>
        <position position="466"/>
    </location>
    <ligand>
        <name>heme</name>
        <dbReference type="ChEBI" id="CHEBI:30413"/>
    </ligand>
    <ligandPart>
        <name>Fe</name>
        <dbReference type="ChEBI" id="CHEBI:18248"/>
    </ligandPart>
</feature>
<dbReference type="EMBL" id="JANAWD010000357">
    <property type="protein sequence ID" value="KAJ3480751.1"/>
    <property type="molecule type" value="Genomic_DNA"/>
</dbReference>
<evidence type="ECO:0000256" key="7">
    <source>
        <dbReference type="RuleBase" id="RU000461"/>
    </source>
</evidence>
<evidence type="ECO:0000256" key="1">
    <source>
        <dbReference type="ARBA" id="ARBA00001971"/>
    </source>
</evidence>
<organism evidence="8 9">
    <name type="scientific">Meripilus lineatus</name>
    <dbReference type="NCBI Taxonomy" id="2056292"/>
    <lineage>
        <taxon>Eukaryota</taxon>
        <taxon>Fungi</taxon>
        <taxon>Dikarya</taxon>
        <taxon>Basidiomycota</taxon>
        <taxon>Agaricomycotina</taxon>
        <taxon>Agaricomycetes</taxon>
        <taxon>Polyporales</taxon>
        <taxon>Meripilaceae</taxon>
        <taxon>Meripilus</taxon>
    </lineage>
</organism>
<comment type="cofactor">
    <cofactor evidence="1 6">
        <name>heme</name>
        <dbReference type="ChEBI" id="CHEBI:30413"/>
    </cofactor>
</comment>
<dbReference type="Pfam" id="PF00067">
    <property type="entry name" value="p450"/>
    <property type="match status" value="1"/>
</dbReference>
<evidence type="ECO:0000313" key="9">
    <source>
        <dbReference type="Proteomes" id="UP001212997"/>
    </source>
</evidence>
<evidence type="ECO:0000256" key="2">
    <source>
        <dbReference type="ARBA" id="ARBA00010617"/>
    </source>
</evidence>
<dbReference type="Proteomes" id="UP001212997">
    <property type="component" value="Unassembled WGS sequence"/>
</dbReference>
<dbReference type="InterPro" id="IPR036396">
    <property type="entry name" value="Cyt_P450_sf"/>
</dbReference>
<accession>A0AAD5V331</accession>
<dbReference type="Gene3D" id="1.10.630.10">
    <property type="entry name" value="Cytochrome P450"/>
    <property type="match status" value="1"/>
</dbReference>
<comment type="caution">
    <text evidence="8">The sequence shown here is derived from an EMBL/GenBank/DDBJ whole genome shotgun (WGS) entry which is preliminary data.</text>
</comment>
<dbReference type="SUPFAM" id="SSF48264">
    <property type="entry name" value="Cytochrome P450"/>
    <property type="match status" value="1"/>
</dbReference>
<evidence type="ECO:0000256" key="4">
    <source>
        <dbReference type="ARBA" id="ARBA00023002"/>
    </source>
</evidence>
<dbReference type="GO" id="GO:0004497">
    <property type="term" value="F:monooxygenase activity"/>
    <property type="evidence" value="ECO:0007669"/>
    <property type="project" value="UniProtKB-KW"/>
</dbReference>
<dbReference type="PROSITE" id="PS00086">
    <property type="entry name" value="CYTOCHROME_P450"/>
    <property type="match status" value="1"/>
</dbReference>
<dbReference type="GO" id="GO:0020037">
    <property type="term" value="F:heme binding"/>
    <property type="evidence" value="ECO:0007669"/>
    <property type="project" value="InterPro"/>
</dbReference>
<gene>
    <name evidence="8" type="ORF">NLI96_g8124</name>
</gene>
<protein>
    <recommendedName>
        <fullName evidence="10">Cytochrome P450</fullName>
    </recommendedName>
</protein>
<dbReference type="InterPro" id="IPR002401">
    <property type="entry name" value="Cyt_P450_E_grp-I"/>
</dbReference>
<comment type="similarity">
    <text evidence="2 7">Belongs to the cytochrome P450 family.</text>
</comment>
<keyword evidence="6 7" id="KW-0349">Heme</keyword>
<dbReference type="PANTHER" id="PTHR46206">
    <property type="entry name" value="CYTOCHROME P450"/>
    <property type="match status" value="1"/>
</dbReference>
<reference evidence="8" key="1">
    <citation type="submission" date="2022-07" db="EMBL/GenBank/DDBJ databases">
        <title>Genome Sequence of Physisporinus lineatus.</title>
        <authorList>
            <person name="Buettner E."/>
        </authorList>
    </citation>
    <scope>NUCLEOTIDE SEQUENCE</scope>
    <source>
        <strain evidence="8">VT162</strain>
    </source>
</reference>
<dbReference type="GO" id="GO:0016705">
    <property type="term" value="F:oxidoreductase activity, acting on paired donors, with incorporation or reduction of molecular oxygen"/>
    <property type="evidence" value="ECO:0007669"/>
    <property type="project" value="InterPro"/>
</dbReference>
<evidence type="ECO:0000256" key="3">
    <source>
        <dbReference type="ARBA" id="ARBA00022723"/>
    </source>
</evidence>
<evidence type="ECO:0000256" key="6">
    <source>
        <dbReference type="PIRSR" id="PIRSR602401-1"/>
    </source>
</evidence>
<keyword evidence="7" id="KW-0503">Monooxygenase</keyword>
<keyword evidence="4 7" id="KW-0560">Oxidoreductase</keyword>
<dbReference type="InterPro" id="IPR017972">
    <property type="entry name" value="Cyt_P450_CS"/>
</dbReference>
<name>A0AAD5V331_9APHY</name>
<dbReference type="GO" id="GO:0005506">
    <property type="term" value="F:iron ion binding"/>
    <property type="evidence" value="ECO:0007669"/>
    <property type="project" value="InterPro"/>
</dbReference>
<dbReference type="CDD" id="cd11041">
    <property type="entry name" value="CYP503A1-like"/>
    <property type="match status" value="1"/>
</dbReference>
<dbReference type="AlphaFoldDB" id="A0AAD5V331"/>
<keyword evidence="9" id="KW-1185">Reference proteome</keyword>
<evidence type="ECO:0000313" key="8">
    <source>
        <dbReference type="EMBL" id="KAJ3480751.1"/>
    </source>
</evidence>
<dbReference type="PRINTS" id="PR00463">
    <property type="entry name" value="EP450I"/>
</dbReference>
<dbReference type="InterPro" id="IPR001128">
    <property type="entry name" value="Cyt_P450"/>
</dbReference>